<gene>
    <name evidence="2" type="ORF">OIDMADRAFT_30267</name>
</gene>
<dbReference type="HOGENOM" id="CLU_501610_0_0_1"/>
<sequence length="543" mass="59921">MYMSTPREDIDKQYVEDAVYIPTNDRNLVSLVIARRLELDITASNTFVLCWQTPSHSFGSDIYKMEFGVRSDLPCSVILGKLDPSVFLGATGELFDESFEFLKSRPNSVSNPVSRAVKSPASGSGPTTAKNKTAKMPPPAKPTKLANRTNTTSTWASDQTRVVRAFRMPTWGSDETKVNTQPSSPQRLSPIKSSPSSSPPWTPIAPKAIHSAIAVPAVKRDVEAQNEDNRQNNRNRQSVVESTARLGPAPCEVAEDAREEIRGPPFGDSSTEHSNLQREKEPTSASSHYESRHLNSSNSQIPVVQQQNELVLNANVRSNNSKSPASYAAKYDHIISPDSVEAAKFSRSHGADISPVVWNDLNPAFDREILSTTEGRNSGLGMQSHSRSAELDALKDRSPRYENKTRTASEPSIKSPENSLYTMFSAGQESPTSHGNITSYSVKRFLQPGPNSAQDHKTAELVKTSDSSMDEQEPRSKKRSQKRGKVPRIRRAKLDASHNVDLTPAPGAEEYWTYDPGARAYYHTDSDTHSRIWKSESDSEDSG</sequence>
<feature type="compositionally biased region" description="Basic and acidic residues" evidence="1">
    <location>
        <begin position="387"/>
        <end position="407"/>
    </location>
</feature>
<reference evidence="3" key="2">
    <citation type="submission" date="2015-01" db="EMBL/GenBank/DDBJ databases">
        <title>Evolutionary Origins and Diversification of the Mycorrhizal Mutualists.</title>
        <authorList>
            <consortium name="DOE Joint Genome Institute"/>
            <consortium name="Mycorrhizal Genomics Consortium"/>
            <person name="Kohler A."/>
            <person name="Kuo A."/>
            <person name="Nagy L.G."/>
            <person name="Floudas D."/>
            <person name="Copeland A."/>
            <person name="Barry K.W."/>
            <person name="Cichocki N."/>
            <person name="Veneault-Fourrey C."/>
            <person name="LaButti K."/>
            <person name="Lindquist E.A."/>
            <person name="Lipzen A."/>
            <person name="Lundell T."/>
            <person name="Morin E."/>
            <person name="Murat C."/>
            <person name="Riley R."/>
            <person name="Ohm R."/>
            <person name="Sun H."/>
            <person name="Tunlid A."/>
            <person name="Henrissat B."/>
            <person name="Grigoriev I.V."/>
            <person name="Hibbett D.S."/>
            <person name="Martin F."/>
        </authorList>
    </citation>
    <scope>NUCLEOTIDE SEQUENCE [LARGE SCALE GENOMIC DNA]</scope>
    <source>
        <strain evidence="3">Zn</strain>
    </source>
</reference>
<proteinExistence type="predicted"/>
<feature type="compositionally biased region" description="Basic and acidic residues" evidence="1">
    <location>
        <begin position="522"/>
        <end position="537"/>
    </location>
</feature>
<feature type="compositionally biased region" description="Polar residues" evidence="1">
    <location>
        <begin position="283"/>
        <end position="299"/>
    </location>
</feature>
<evidence type="ECO:0000256" key="1">
    <source>
        <dbReference type="SAM" id="MobiDB-lite"/>
    </source>
</evidence>
<accession>A0A0C3H9F1</accession>
<feature type="compositionally biased region" description="Polar residues" evidence="1">
    <location>
        <begin position="178"/>
        <end position="187"/>
    </location>
</feature>
<evidence type="ECO:0000313" key="2">
    <source>
        <dbReference type="EMBL" id="KIM99889.1"/>
    </source>
</evidence>
<reference evidence="2 3" key="1">
    <citation type="submission" date="2014-04" db="EMBL/GenBank/DDBJ databases">
        <authorList>
            <consortium name="DOE Joint Genome Institute"/>
            <person name="Kuo A."/>
            <person name="Martino E."/>
            <person name="Perotto S."/>
            <person name="Kohler A."/>
            <person name="Nagy L.G."/>
            <person name="Floudas D."/>
            <person name="Copeland A."/>
            <person name="Barry K.W."/>
            <person name="Cichocki N."/>
            <person name="Veneault-Fourrey C."/>
            <person name="LaButti K."/>
            <person name="Lindquist E.A."/>
            <person name="Lipzen A."/>
            <person name="Lundell T."/>
            <person name="Morin E."/>
            <person name="Murat C."/>
            <person name="Sun H."/>
            <person name="Tunlid A."/>
            <person name="Henrissat B."/>
            <person name="Grigoriev I.V."/>
            <person name="Hibbett D.S."/>
            <person name="Martin F."/>
            <person name="Nordberg H.P."/>
            <person name="Cantor M.N."/>
            <person name="Hua S.X."/>
        </authorList>
    </citation>
    <scope>NUCLEOTIDE SEQUENCE [LARGE SCALE GENOMIC DNA]</scope>
    <source>
        <strain evidence="2 3">Zn</strain>
    </source>
</reference>
<feature type="region of interest" description="Disordered" evidence="1">
    <location>
        <begin position="373"/>
        <end position="417"/>
    </location>
</feature>
<dbReference type="OrthoDB" id="3556384at2759"/>
<protein>
    <submittedName>
        <fullName evidence="2">Uncharacterized protein</fullName>
    </submittedName>
</protein>
<organism evidence="2 3">
    <name type="scientific">Oidiodendron maius (strain Zn)</name>
    <dbReference type="NCBI Taxonomy" id="913774"/>
    <lineage>
        <taxon>Eukaryota</taxon>
        <taxon>Fungi</taxon>
        <taxon>Dikarya</taxon>
        <taxon>Ascomycota</taxon>
        <taxon>Pezizomycotina</taxon>
        <taxon>Leotiomycetes</taxon>
        <taxon>Leotiomycetes incertae sedis</taxon>
        <taxon>Myxotrichaceae</taxon>
        <taxon>Oidiodendron</taxon>
    </lineage>
</organism>
<keyword evidence="3" id="KW-1185">Reference proteome</keyword>
<feature type="compositionally biased region" description="Polar residues" evidence="1">
    <location>
        <begin position="408"/>
        <end position="417"/>
    </location>
</feature>
<name>A0A0C3H9F1_OIDMZ</name>
<evidence type="ECO:0000313" key="3">
    <source>
        <dbReference type="Proteomes" id="UP000054321"/>
    </source>
</evidence>
<feature type="compositionally biased region" description="Basic residues" evidence="1">
    <location>
        <begin position="476"/>
        <end position="491"/>
    </location>
</feature>
<dbReference type="AlphaFoldDB" id="A0A0C3H9F1"/>
<dbReference type="EMBL" id="KN832878">
    <property type="protein sequence ID" value="KIM99889.1"/>
    <property type="molecule type" value="Genomic_DNA"/>
</dbReference>
<feature type="compositionally biased region" description="Polar residues" evidence="1">
    <location>
        <begin position="373"/>
        <end position="386"/>
    </location>
</feature>
<feature type="region of interest" description="Disordered" evidence="1">
    <location>
        <begin position="223"/>
        <end position="299"/>
    </location>
</feature>
<feature type="compositionally biased region" description="Polar residues" evidence="1">
    <location>
        <begin position="147"/>
        <end position="160"/>
    </location>
</feature>
<feature type="region of interest" description="Disordered" evidence="1">
    <location>
        <begin position="445"/>
        <end position="543"/>
    </location>
</feature>
<dbReference type="InParanoid" id="A0A0C3H9F1"/>
<feature type="region of interest" description="Disordered" evidence="1">
    <location>
        <begin position="106"/>
        <end position="204"/>
    </location>
</feature>
<feature type="compositionally biased region" description="Low complexity" evidence="1">
    <location>
        <begin position="126"/>
        <end position="135"/>
    </location>
</feature>
<dbReference type="Proteomes" id="UP000054321">
    <property type="component" value="Unassembled WGS sequence"/>
</dbReference>